<organism evidence="2 3">
    <name type="scientific">Puccinia graminis f. sp. tritici</name>
    <dbReference type="NCBI Taxonomy" id="56615"/>
    <lineage>
        <taxon>Eukaryota</taxon>
        <taxon>Fungi</taxon>
        <taxon>Dikarya</taxon>
        <taxon>Basidiomycota</taxon>
        <taxon>Pucciniomycotina</taxon>
        <taxon>Pucciniomycetes</taxon>
        <taxon>Pucciniales</taxon>
        <taxon>Pucciniaceae</taxon>
        <taxon>Puccinia</taxon>
    </lineage>
</organism>
<dbReference type="AlphaFoldDB" id="A0A5B0RTM5"/>
<feature type="compositionally biased region" description="Pro residues" evidence="1">
    <location>
        <begin position="210"/>
        <end position="222"/>
    </location>
</feature>
<feature type="compositionally biased region" description="Low complexity" evidence="1">
    <location>
        <begin position="108"/>
        <end position="119"/>
    </location>
</feature>
<feature type="region of interest" description="Disordered" evidence="1">
    <location>
        <begin position="432"/>
        <end position="474"/>
    </location>
</feature>
<feature type="compositionally biased region" description="Polar residues" evidence="1">
    <location>
        <begin position="98"/>
        <end position="107"/>
    </location>
</feature>
<feature type="compositionally biased region" description="Basic residues" evidence="1">
    <location>
        <begin position="457"/>
        <end position="474"/>
    </location>
</feature>
<comment type="caution">
    <text evidence="2">The sequence shown here is derived from an EMBL/GenBank/DDBJ whole genome shotgun (WGS) entry which is preliminary data.</text>
</comment>
<evidence type="ECO:0000313" key="2">
    <source>
        <dbReference type="EMBL" id="KAA1129376.1"/>
    </source>
</evidence>
<dbReference type="Proteomes" id="UP000325313">
    <property type="component" value="Unassembled WGS sequence"/>
</dbReference>
<feature type="region of interest" description="Disordered" evidence="1">
    <location>
        <begin position="265"/>
        <end position="291"/>
    </location>
</feature>
<feature type="compositionally biased region" description="Basic residues" evidence="1">
    <location>
        <begin position="160"/>
        <end position="178"/>
    </location>
</feature>
<sequence length="474" mass="52008">MIQLVGRGSFQRAGSLAFKPARREEPLPTSWIMYQLVGRDSFRRAGSLAFKPARREEPLPTRPSTTSHLPAPPSQSPSHDRPRSLKAQLTEIIRSSPVNFCDTDSNHQSQQAPSISASSETHHSPSGGDHSLSGDQPENQPPNGEYHQSEDRSSHSPSSHLHHHHSPHSQTHFHHHQPHVSVLKKPTIGNSNSIFSPLSKELTVNLDPPRSSPPPPDIPPRPASLCIQSTRPPLLPHPHHPSSSILYNKDHQYSSHFIDYNPRHSFPAPPHQDGTMDANQSINPPGMRNKNNGGTKSFIYDHLKAMEICGHPESMKLHGFTSAAGTDNVELVPLFTFAKTTTQSNILVTPLEQYSDTYIGDDPEWSKKKITKLLWRGSTTGAEFRSERAGFCTSSPGGTPPNELGYVPARRKGFLPTSWFESQLVGRDSFRQAGMYTGSPGGVPPGGVTSASLGRGGLKKRKKKEKKKNSGAVP</sequence>
<proteinExistence type="predicted"/>
<evidence type="ECO:0000313" key="3">
    <source>
        <dbReference type="Proteomes" id="UP000325313"/>
    </source>
</evidence>
<feature type="region of interest" description="Disordered" evidence="1">
    <location>
        <begin position="98"/>
        <end position="242"/>
    </location>
</feature>
<dbReference type="EMBL" id="VDEP01000137">
    <property type="protein sequence ID" value="KAA1129376.1"/>
    <property type="molecule type" value="Genomic_DNA"/>
</dbReference>
<gene>
    <name evidence="2" type="primary">CAP3_3</name>
    <name evidence="2" type="ORF">PGTUg99_031111</name>
</gene>
<protein>
    <submittedName>
        <fullName evidence="2">Pfam:DUF821</fullName>
    </submittedName>
</protein>
<evidence type="ECO:0000256" key="1">
    <source>
        <dbReference type="SAM" id="MobiDB-lite"/>
    </source>
</evidence>
<feature type="compositionally biased region" description="Polar residues" evidence="1">
    <location>
        <begin position="277"/>
        <end position="291"/>
    </location>
</feature>
<feature type="compositionally biased region" description="Polar residues" evidence="1">
    <location>
        <begin position="133"/>
        <end position="142"/>
    </location>
</feature>
<reference evidence="2 3" key="1">
    <citation type="submission" date="2019-05" db="EMBL/GenBank/DDBJ databases">
        <title>Emergence of the Ug99 lineage of the wheat stem rust pathogen through somatic hybridization.</title>
        <authorList>
            <person name="Li F."/>
            <person name="Upadhyaya N.M."/>
            <person name="Sperschneider J."/>
            <person name="Matny O."/>
            <person name="Nguyen-Phuc H."/>
            <person name="Mago R."/>
            <person name="Raley C."/>
            <person name="Miller M.E."/>
            <person name="Silverstein K.A.T."/>
            <person name="Henningsen E."/>
            <person name="Hirsch C.D."/>
            <person name="Visser B."/>
            <person name="Pretorius Z.A."/>
            <person name="Steffenson B.J."/>
            <person name="Schwessinger B."/>
            <person name="Dodds P.N."/>
            <person name="Figueroa M."/>
        </authorList>
    </citation>
    <scope>NUCLEOTIDE SEQUENCE [LARGE SCALE GENOMIC DNA]</scope>
    <source>
        <strain evidence="2 3">Ug99</strain>
    </source>
</reference>
<feature type="region of interest" description="Disordered" evidence="1">
    <location>
        <begin position="49"/>
        <end position="85"/>
    </location>
</feature>
<name>A0A5B0RTM5_PUCGR</name>
<accession>A0A5B0RTM5</accession>